<sequence length="502" mass="57422">MLQLLAALVAALALLALYGRHRWSYWIRRGVPYLPGAPFPFGHAWRAMLFQRYIGDVISDLYWKVPASEPLGGIFMFLKPGVVARDPELIKHMLVKDFQHFHDRGLYVNEDVDPLTGHLVFMAGERWRLLRNKLTPTFTSGKMKMMFPTLQKCTHELLEVLGAGSGEAEFHDLLARYGTDVIASCAFGLETDSLHNPRQEFRHWARRLFVPTPGRGLIGAFCNMCPAIANTFQIHTISPDVDEYFTTLVKNTIEYRDSHGISRADFLQLLMNLRDDKSTDKTSDSKEIKLSIGQLTAQCAVFLLAGFETSSTTMSFALHELAYHQDIQKRLQQEIDQSLQKSGGQLTYDTVMNMPYLDKVVSETLRKYPPLPMLNRVVTQEYVVPDRGWLLEKGTAVLIPVMGLHYDPLHYPDPQRFDPERFSEEEKSKRHPFAYLPFGDGPRVCIGMRFGLMQTKIGLASLLHHYNIEPCERTVEKLEWTKRALILSPASGIWLRYTSRKK</sequence>
<feature type="binding site" description="axial binding residue" evidence="13">
    <location>
        <position position="445"/>
    </location>
    <ligand>
        <name>heme</name>
        <dbReference type="ChEBI" id="CHEBI:30413"/>
    </ligand>
    <ligandPart>
        <name>Fe</name>
        <dbReference type="ChEBI" id="CHEBI:18248"/>
    </ligandPart>
</feature>
<keyword evidence="5 13" id="KW-0349">Heme</keyword>
<comment type="cofactor">
    <cofactor evidence="1 13">
        <name>heme</name>
        <dbReference type="ChEBI" id="CHEBI:30413"/>
    </cofactor>
</comment>
<dbReference type="AlphaFoldDB" id="A0A6F8GZJ4"/>
<evidence type="ECO:0000256" key="7">
    <source>
        <dbReference type="ARBA" id="ARBA00022824"/>
    </source>
</evidence>
<dbReference type="GO" id="GO:0016705">
    <property type="term" value="F:oxidoreductase activity, acting on paired donors, with incorporation or reduction of molecular oxygen"/>
    <property type="evidence" value="ECO:0007669"/>
    <property type="project" value="InterPro"/>
</dbReference>
<dbReference type="CDD" id="cd11056">
    <property type="entry name" value="CYP6-like"/>
    <property type="match status" value="1"/>
</dbReference>
<evidence type="ECO:0000313" key="15">
    <source>
        <dbReference type="EMBL" id="AVL92861.1"/>
    </source>
</evidence>
<dbReference type="PRINTS" id="PR00463">
    <property type="entry name" value="EP450I"/>
</dbReference>
<evidence type="ECO:0000256" key="12">
    <source>
        <dbReference type="ARBA" id="ARBA00023136"/>
    </source>
</evidence>
<evidence type="ECO:0000256" key="4">
    <source>
        <dbReference type="ARBA" id="ARBA00010617"/>
    </source>
</evidence>
<keyword evidence="12" id="KW-0472">Membrane</keyword>
<dbReference type="InterPro" id="IPR001128">
    <property type="entry name" value="Cyt_P450"/>
</dbReference>
<dbReference type="PANTHER" id="PTHR24292:SF100">
    <property type="entry name" value="CYTOCHROME P450 6A16, ISOFORM B-RELATED"/>
    <property type="match status" value="1"/>
</dbReference>
<dbReference type="InterPro" id="IPR036396">
    <property type="entry name" value="Cyt_P450_sf"/>
</dbReference>
<dbReference type="PRINTS" id="PR00385">
    <property type="entry name" value="P450"/>
</dbReference>
<protein>
    <submittedName>
        <fullName evidence="15">CYP450</fullName>
    </submittedName>
</protein>
<evidence type="ECO:0000256" key="11">
    <source>
        <dbReference type="ARBA" id="ARBA00023033"/>
    </source>
</evidence>
<reference evidence="15" key="2">
    <citation type="journal article" date="2020" name="Int. J. Biol. Macromol.">
        <title>Transcriptome analysis of antennal cytochrome P450s and their transcriptional responses to plant and locust volatiles in Locusta migratoria.</title>
        <authorList>
            <person name="Wu H."/>
            <person name="Liu Y."/>
            <person name="Shi X."/>
            <person name="Zhang X."/>
            <person name="Ye C."/>
            <person name="Zhu K.Y."/>
            <person name="Zhu F."/>
            <person name="Zhang J."/>
            <person name="Ma E."/>
        </authorList>
    </citation>
    <scope>NUCLEOTIDE SEQUENCE</scope>
    <source>
        <strain evidence="15">Locust strain-F9</strain>
    </source>
</reference>
<keyword evidence="6 13" id="KW-0479">Metal-binding</keyword>
<dbReference type="Pfam" id="PF00067">
    <property type="entry name" value="p450"/>
    <property type="match status" value="1"/>
</dbReference>
<evidence type="ECO:0000256" key="5">
    <source>
        <dbReference type="ARBA" id="ARBA00022617"/>
    </source>
</evidence>
<evidence type="ECO:0000256" key="2">
    <source>
        <dbReference type="ARBA" id="ARBA00004174"/>
    </source>
</evidence>
<keyword evidence="8" id="KW-0492">Microsome</keyword>
<reference evidence="15" key="1">
    <citation type="submission" date="2017-03" db="EMBL/GenBank/DDBJ databases">
        <authorList>
            <person name="Zhang X.Y."/>
            <person name="Li Y.H."/>
            <person name="Kang X.L."/>
            <person name="Wu H.H."/>
            <person name="Yu R.R."/>
            <person name="Guo Y.Q."/>
            <person name="Wang J.X."/>
            <person name="Zhang J.Z."/>
            <person name="Ma E.B."/>
        </authorList>
    </citation>
    <scope>NUCLEOTIDE SEQUENCE</scope>
    <source>
        <strain evidence="15">Locust strain-F9</strain>
    </source>
</reference>
<dbReference type="EMBL" id="KY852423">
    <property type="protein sequence ID" value="AVL92861.1"/>
    <property type="molecule type" value="mRNA"/>
</dbReference>
<comment type="subcellular location">
    <subcellularLocation>
        <location evidence="3">Endoplasmic reticulum membrane</location>
        <topology evidence="3">Peripheral membrane protein</topology>
    </subcellularLocation>
    <subcellularLocation>
        <location evidence="2">Microsome membrane</location>
        <topology evidence="2">Peripheral membrane protein</topology>
    </subcellularLocation>
</comment>
<evidence type="ECO:0000256" key="13">
    <source>
        <dbReference type="PIRSR" id="PIRSR602401-1"/>
    </source>
</evidence>
<keyword evidence="11 14" id="KW-0503">Monooxygenase</keyword>
<evidence type="ECO:0000256" key="14">
    <source>
        <dbReference type="RuleBase" id="RU000461"/>
    </source>
</evidence>
<keyword evidence="9 14" id="KW-0560">Oxidoreductase</keyword>
<evidence type="ECO:0000256" key="10">
    <source>
        <dbReference type="ARBA" id="ARBA00023004"/>
    </source>
</evidence>
<dbReference type="GO" id="GO:0005789">
    <property type="term" value="C:endoplasmic reticulum membrane"/>
    <property type="evidence" value="ECO:0007669"/>
    <property type="project" value="UniProtKB-SubCell"/>
</dbReference>
<name>A0A6F8GZJ4_LOCMI</name>
<dbReference type="PANTHER" id="PTHR24292">
    <property type="entry name" value="CYTOCHROME P450"/>
    <property type="match status" value="1"/>
</dbReference>
<proteinExistence type="evidence at transcript level"/>
<keyword evidence="7" id="KW-0256">Endoplasmic reticulum</keyword>
<evidence type="ECO:0000256" key="1">
    <source>
        <dbReference type="ARBA" id="ARBA00001971"/>
    </source>
</evidence>
<dbReference type="Gene3D" id="1.10.630.10">
    <property type="entry name" value="Cytochrome P450"/>
    <property type="match status" value="1"/>
</dbReference>
<evidence type="ECO:0000256" key="8">
    <source>
        <dbReference type="ARBA" id="ARBA00022848"/>
    </source>
</evidence>
<evidence type="ECO:0000256" key="9">
    <source>
        <dbReference type="ARBA" id="ARBA00023002"/>
    </source>
</evidence>
<dbReference type="GO" id="GO:0004497">
    <property type="term" value="F:monooxygenase activity"/>
    <property type="evidence" value="ECO:0007669"/>
    <property type="project" value="UniProtKB-KW"/>
</dbReference>
<organism evidence="15">
    <name type="scientific">Locusta migratoria</name>
    <name type="common">Migratory locust</name>
    <dbReference type="NCBI Taxonomy" id="7004"/>
    <lineage>
        <taxon>Eukaryota</taxon>
        <taxon>Metazoa</taxon>
        <taxon>Ecdysozoa</taxon>
        <taxon>Arthropoda</taxon>
        <taxon>Hexapoda</taxon>
        <taxon>Insecta</taxon>
        <taxon>Pterygota</taxon>
        <taxon>Neoptera</taxon>
        <taxon>Polyneoptera</taxon>
        <taxon>Orthoptera</taxon>
        <taxon>Caelifera</taxon>
        <taxon>Acrididea</taxon>
        <taxon>Acridomorpha</taxon>
        <taxon>Acridoidea</taxon>
        <taxon>Acrididae</taxon>
        <taxon>Oedipodinae</taxon>
        <taxon>Locusta</taxon>
    </lineage>
</organism>
<dbReference type="InterPro" id="IPR002401">
    <property type="entry name" value="Cyt_P450_E_grp-I"/>
</dbReference>
<evidence type="ECO:0000256" key="3">
    <source>
        <dbReference type="ARBA" id="ARBA00004406"/>
    </source>
</evidence>
<dbReference type="InterPro" id="IPR017972">
    <property type="entry name" value="Cyt_P450_CS"/>
</dbReference>
<keyword evidence="10 13" id="KW-0408">Iron</keyword>
<dbReference type="GO" id="GO:0005506">
    <property type="term" value="F:iron ion binding"/>
    <property type="evidence" value="ECO:0007669"/>
    <property type="project" value="InterPro"/>
</dbReference>
<dbReference type="GO" id="GO:0020037">
    <property type="term" value="F:heme binding"/>
    <property type="evidence" value="ECO:0007669"/>
    <property type="project" value="InterPro"/>
</dbReference>
<dbReference type="PROSITE" id="PS00086">
    <property type="entry name" value="CYTOCHROME_P450"/>
    <property type="match status" value="1"/>
</dbReference>
<dbReference type="InterPro" id="IPR050476">
    <property type="entry name" value="Insect_CytP450_Detox"/>
</dbReference>
<accession>A0A6F8GZJ4</accession>
<evidence type="ECO:0000256" key="6">
    <source>
        <dbReference type="ARBA" id="ARBA00022723"/>
    </source>
</evidence>
<comment type="similarity">
    <text evidence="4 14">Belongs to the cytochrome P450 family.</text>
</comment>
<dbReference type="FunFam" id="1.10.630.10:FF:000042">
    <property type="entry name" value="Cytochrome P450"/>
    <property type="match status" value="1"/>
</dbReference>
<dbReference type="SUPFAM" id="SSF48264">
    <property type="entry name" value="Cytochrome P450"/>
    <property type="match status" value="1"/>
</dbReference>